<sequence length="140" mass="15887">MNNIMWFRRGEEIIGVLCNWDLAEDQQNGNSEWRAVNIWQVDAAAPSGEGNSKSVFSRQSQHLPGRPSNLEEIEQPTAKPENKLMKPARLAQFLKHAEQYDELFEGAHADFKPAIDGFLFDMWLAFGEVSVLSHKIAMIT</sequence>
<protein>
    <submittedName>
        <fullName evidence="2">Uncharacterized protein</fullName>
    </submittedName>
</protein>
<organism evidence="2 3">
    <name type="scientific">Fomitopsis schrenkii</name>
    <name type="common">Brown rot fungus</name>
    <dbReference type="NCBI Taxonomy" id="2126942"/>
    <lineage>
        <taxon>Eukaryota</taxon>
        <taxon>Fungi</taxon>
        <taxon>Dikarya</taxon>
        <taxon>Basidiomycota</taxon>
        <taxon>Agaricomycotina</taxon>
        <taxon>Agaricomycetes</taxon>
        <taxon>Polyporales</taxon>
        <taxon>Fomitopsis</taxon>
    </lineage>
</organism>
<dbReference type="HOGENOM" id="CLU_1835226_0_0_1"/>
<reference evidence="2 3" key="1">
    <citation type="journal article" date="2012" name="Science">
        <title>The Paleozoic origin of enzymatic lignin decomposition reconstructed from 31 fungal genomes.</title>
        <authorList>
            <person name="Floudas D."/>
            <person name="Binder M."/>
            <person name="Riley R."/>
            <person name="Barry K."/>
            <person name="Blanchette R.A."/>
            <person name="Henrissat B."/>
            <person name="Martinez A.T."/>
            <person name="Otillar R."/>
            <person name="Spatafora J.W."/>
            <person name="Yadav J.S."/>
            <person name="Aerts A."/>
            <person name="Benoit I."/>
            <person name="Boyd A."/>
            <person name="Carlson A."/>
            <person name="Copeland A."/>
            <person name="Coutinho P.M."/>
            <person name="de Vries R.P."/>
            <person name="Ferreira P."/>
            <person name="Findley K."/>
            <person name="Foster B."/>
            <person name="Gaskell J."/>
            <person name="Glotzer D."/>
            <person name="Gorecki P."/>
            <person name="Heitman J."/>
            <person name="Hesse C."/>
            <person name="Hori C."/>
            <person name="Igarashi K."/>
            <person name="Jurgens J.A."/>
            <person name="Kallen N."/>
            <person name="Kersten P."/>
            <person name="Kohler A."/>
            <person name="Kuees U."/>
            <person name="Kumar T.K.A."/>
            <person name="Kuo A."/>
            <person name="LaButti K."/>
            <person name="Larrondo L.F."/>
            <person name="Lindquist E."/>
            <person name="Ling A."/>
            <person name="Lombard V."/>
            <person name="Lucas S."/>
            <person name="Lundell T."/>
            <person name="Martin R."/>
            <person name="McLaughlin D.J."/>
            <person name="Morgenstern I."/>
            <person name="Morin E."/>
            <person name="Murat C."/>
            <person name="Nagy L.G."/>
            <person name="Nolan M."/>
            <person name="Ohm R.A."/>
            <person name="Patyshakuliyeva A."/>
            <person name="Rokas A."/>
            <person name="Ruiz-Duenas F.J."/>
            <person name="Sabat G."/>
            <person name="Salamov A."/>
            <person name="Samejima M."/>
            <person name="Schmutz J."/>
            <person name="Slot J.C."/>
            <person name="St John F."/>
            <person name="Stenlid J."/>
            <person name="Sun H."/>
            <person name="Sun S."/>
            <person name="Syed K."/>
            <person name="Tsang A."/>
            <person name="Wiebenga A."/>
            <person name="Young D."/>
            <person name="Pisabarro A."/>
            <person name="Eastwood D.C."/>
            <person name="Martin F."/>
            <person name="Cullen D."/>
            <person name="Grigoriev I.V."/>
            <person name="Hibbett D.S."/>
        </authorList>
    </citation>
    <scope>NUCLEOTIDE SEQUENCE</scope>
    <source>
        <strain evidence="3">FP-58527</strain>
    </source>
</reference>
<name>S8E4Y1_FOMSC</name>
<dbReference type="Proteomes" id="UP000015241">
    <property type="component" value="Unassembled WGS sequence"/>
</dbReference>
<proteinExistence type="predicted"/>
<dbReference type="OrthoDB" id="5584477at2759"/>
<gene>
    <name evidence="2" type="ORF">FOMPIDRAFT_90810</name>
</gene>
<feature type="compositionally biased region" description="Polar residues" evidence="1">
    <location>
        <begin position="49"/>
        <end position="62"/>
    </location>
</feature>
<feature type="region of interest" description="Disordered" evidence="1">
    <location>
        <begin position="47"/>
        <end position="79"/>
    </location>
</feature>
<dbReference type="EMBL" id="KE504151">
    <property type="protein sequence ID" value="EPT00167.1"/>
    <property type="molecule type" value="Genomic_DNA"/>
</dbReference>
<accession>S8E4Y1</accession>
<evidence type="ECO:0000313" key="3">
    <source>
        <dbReference type="Proteomes" id="UP000015241"/>
    </source>
</evidence>
<dbReference type="InParanoid" id="S8E4Y1"/>
<dbReference type="AlphaFoldDB" id="S8E4Y1"/>
<evidence type="ECO:0000313" key="2">
    <source>
        <dbReference type="EMBL" id="EPT00167.1"/>
    </source>
</evidence>
<evidence type="ECO:0000256" key="1">
    <source>
        <dbReference type="SAM" id="MobiDB-lite"/>
    </source>
</evidence>
<keyword evidence="3" id="KW-1185">Reference proteome</keyword>